<evidence type="ECO:0000256" key="5">
    <source>
        <dbReference type="ARBA" id="ARBA00023136"/>
    </source>
</evidence>
<reference evidence="7 8" key="1">
    <citation type="journal article" date="2022" name="Nat. Plants">
        <title>Genomes of leafy and leafless Platanthera orchids illuminate the evolution of mycoheterotrophy.</title>
        <authorList>
            <person name="Li M.H."/>
            <person name="Liu K.W."/>
            <person name="Li Z."/>
            <person name="Lu H.C."/>
            <person name="Ye Q.L."/>
            <person name="Zhang D."/>
            <person name="Wang J.Y."/>
            <person name="Li Y.F."/>
            <person name="Zhong Z.M."/>
            <person name="Liu X."/>
            <person name="Yu X."/>
            <person name="Liu D.K."/>
            <person name="Tu X.D."/>
            <person name="Liu B."/>
            <person name="Hao Y."/>
            <person name="Liao X.Y."/>
            <person name="Jiang Y.T."/>
            <person name="Sun W.H."/>
            <person name="Chen J."/>
            <person name="Chen Y.Q."/>
            <person name="Ai Y."/>
            <person name="Zhai J.W."/>
            <person name="Wu S.S."/>
            <person name="Zhou Z."/>
            <person name="Hsiao Y.Y."/>
            <person name="Wu W.L."/>
            <person name="Chen Y.Y."/>
            <person name="Lin Y.F."/>
            <person name="Hsu J.L."/>
            <person name="Li C.Y."/>
            <person name="Wang Z.W."/>
            <person name="Zhao X."/>
            <person name="Zhong W.Y."/>
            <person name="Ma X.K."/>
            <person name="Ma L."/>
            <person name="Huang J."/>
            <person name="Chen G.Z."/>
            <person name="Huang M.Z."/>
            <person name="Huang L."/>
            <person name="Peng D.H."/>
            <person name="Luo Y.B."/>
            <person name="Zou S.Q."/>
            <person name="Chen S.P."/>
            <person name="Lan S."/>
            <person name="Tsai W.C."/>
            <person name="Van de Peer Y."/>
            <person name="Liu Z.J."/>
        </authorList>
    </citation>
    <scope>NUCLEOTIDE SEQUENCE [LARGE SCALE GENOMIC DNA]</scope>
    <source>
        <strain evidence="7">Lor287</strain>
    </source>
</reference>
<evidence type="ECO:0000256" key="4">
    <source>
        <dbReference type="ARBA" id="ARBA00022989"/>
    </source>
</evidence>
<gene>
    <name evidence="7" type="ORF">KSP39_PZI005713</name>
</gene>
<evidence type="ECO:0000313" key="7">
    <source>
        <dbReference type="EMBL" id="KAK8948849.1"/>
    </source>
</evidence>
<comment type="subcellular location">
    <subcellularLocation>
        <location evidence="1">Membrane</location>
    </subcellularLocation>
</comment>
<keyword evidence="8" id="KW-1185">Reference proteome</keyword>
<organism evidence="7 8">
    <name type="scientific">Platanthera zijinensis</name>
    <dbReference type="NCBI Taxonomy" id="2320716"/>
    <lineage>
        <taxon>Eukaryota</taxon>
        <taxon>Viridiplantae</taxon>
        <taxon>Streptophyta</taxon>
        <taxon>Embryophyta</taxon>
        <taxon>Tracheophyta</taxon>
        <taxon>Spermatophyta</taxon>
        <taxon>Magnoliopsida</taxon>
        <taxon>Liliopsida</taxon>
        <taxon>Asparagales</taxon>
        <taxon>Orchidaceae</taxon>
        <taxon>Orchidoideae</taxon>
        <taxon>Orchideae</taxon>
        <taxon>Orchidinae</taxon>
        <taxon>Platanthera</taxon>
    </lineage>
</organism>
<keyword evidence="4 6" id="KW-1133">Transmembrane helix</keyword>
<evidence type="ECO:0000256" key="6">
    <source>
        <dbReference type="SAM" id="Phobius"/>
    </source>
</evidence>
<keyword evidence="3 6" id="KW-0812">Transmembrane</keyword>
<dbReference type="InterPro" id="IPR007749">
    <property type="entry name" value="DUF677"/>
</dbReference>
<feature type="transmembrane region" description="Helical" evidence="6">
    <location>
        <begin position="110"/>
        <end position="131"/>
    </location>
</feature>
<accession>A0AAP0BSH0</accession>
<keyword evidence="5 6" id="KW-0472">Membrane</keyword>
<dbReference type="PANTHER" id="PTHR31113:SF3">
    <property type="entry name" value="UPF0496 PROTEIN 1"/>
    <property type="match status" value="1"/>
</dbReference>
<dbReference type="AlphaFoldDB" id="A0AAP0BSH0"/>
<sequence length="163" mass="18095">MLESCLVRGEEEELIPPLFSCSVAGVKIEKRGFSEYFLFIVLSSRRVTKEKILPPLQGRNSLGATIERNPVAQSCVPNIREGRDEILEKLHHKKNKLDRKLKSVRAWRKVTCIIFASAFASLLICPVVAALVAAPPIAAALTAACSIPLGSMGKWFDSLWKEY</sequence>
<evidence type="ECO:0000256" key="1">
    <source>
        <dbReference type="ARBA" id="ARBA00004370"/>
    </source>
</evidence>
<proteinExistence type="inferred from homology"/>
<dbReference type="Pfam" id="PF05055">
    <property type="entry name" value="DUF677"/>
    <property type="match status" value="1"/>
</dbReference>
<dbReference type="GO" id="GO:0016020">
    <property type="term" value="C:membrane"/>
    <property type="evidence" value="ECO:0007669"/>
    <property type="project" value="UniProtKB-SubCell"/>
</dbReference>
<comment type="similarity">
    <text evidence="2">Belongs to the UPF0496 family.</text>
</comment>
<dbReference type="Proteomes" id="UP001418222">
    <property type="component" value="Unassembled WGS sequence"/>
</dbReference>
<dbReference type="EMBL" id="JBBWWQ010000004">
    <property type="protein sequence ID" value="KAK8948849.1"/>
    <property type="molecule type" value="Genomic_DNA"/>
</dbReference>
<evidence type="ECO:0000313" key="8">
    <source>
        <dbReference type="Proteomes" id="UP001418222"/>
    </source>
</evidence>
<comment type="caution">
    <text evidence="7">The sequence shown here is derived from an EMBL/GenBank/DDBJ whole genome shotgun (WGS) entry which is preliminary data.</text>
</comment>
<protein>
    <submittedName>
        <fullName evidence="7">UPF0496 protein</fullName>
    </submittedName>
</protein>
<name>A0AAP0BSH0_9ASPA</name>
<evidence type="ECO:0000256" key="2">
    <source>
        <dbReference type="ARBA" id="ARBA00009074"/>
    </source>
</evidence>
<dbReference type="PANTHER" id="PTHR31113">
    <property type="entry name" value="UPF0496 PROTEIN 3-RELATED"/>
    <property type="match status" value="1"/>
</dbReference>
<evidence type="ECO:0000256" key="3">
    <source>
        <dbReference type="ARBA" id="ARBA00022692"/>
    </source>
</evidence>